<dbReference type="AlphaFoldDB" id="A0AAU7RXC9"/>
<organism evidence="1">
    <name type="scientific">Rhizobium sp. ZPR3</name>
    <dbReference type="NCBI Taxonomy" id="3158967"/>
    <lineage>
        <taxon>Bacteria</taxon>
        <taxon>Pseudomonadati</taxon>
        <taxon>Pseudomonadota</taxon>
        <taxon>Alphaproteobacteria</taxon>
        <taxon>Hyphomicrobiales</taxon>
        <taxon>Rhizobiaceae</taxon>
        <taxon>Rhizobium/Agrobacterium group</taxon>
        <taxon>Rhizobium</taxon>
    </lineage>
</organism>
<dbReference type="RefSeq" id="WP_349958869.1">
    <property type="nucleotide sequence ID" value="NZ_CP157960.1"/>
</dbReference>
<evidence type="ECO:0000313" key="1">
    <source>
        <dbReference type="EMBL" id="XBT94805.1"/>
    </source>
</evidence>
<accession>A0AAU7RXC9</accession>
<gene>
    <name evidence="1" type="ORF">ABM479_05805</name>
</gene>
<sequence length="23" mass="2612">MGEPYARIARSYGVSESTILRVR</sequence>
<name>A0AAU7RXC9_9HYPH</name>
<proteinExistence type="predicted"/>
<reference evidence="1" key="1">
    <citation type="submission" date="2024-06" db="EMBL/GenBank/DDBJ databases">
        <authorList>
            <person name="Li T."/>
            <person name="Gao R."/>
        </authorList>
    </citation>
    <scope>NUCLEOTIDE SEQUENCE</scope>
    <source>
        <strain evidence="1">ZPR3</strain>
    </source>
</reference>
<protein>
    <submittedName>
        <fullName evidence="1">Uncharacterized protein</fullName>
    </submittedName>
</protein>
<dbReference type="EMBL" id="CP157960">
    <property type="protein sequence ID" value="XBT94805.1"/>
    <property type="molecule type" value="Genomic_DNA"/>
</dbReference>